<keyword evidence="2" id="KW-1185">Reference proteome</keyword>
<dbReference type="EMBL" id="UYRV01012438">
    <property type="protein sequence ID" value="VDK58918.1"/>
    <property type="molecule type" value="Genomic_DNA"/>
</dbReference>
<reference evidence="1 2" key="1">
    <citation type="submission" date="2018-11" db="EMBL/GenBank/DDBJ databases">
        <authorList>
            <consortium name="Pathogen Informatics"/>
        </authorList>
    </citation>
    <scope>NUCLEOTIDE SEQUENCE [LARGE SCALE GENOMIC DNA]</scope>
</reference>
<proteinExistence type="predicted"/>
<name>A0A3P6SZA6_CYLGO</name>
<gene>
    <name evidence="1" type="ORF">CGOC_LOCUS4482</name>
</gene>
<dbReference type="Proteomes" id="UP000271889">
    <property type="component" value="Unassembled WGS sequence"/>
</dbReference>
<evidence type="ECO:0000313" key="1">
    <source>
        <dbReference type="EMBL" id="VDK58918.1"/>
    </source>
</evidence>
<dbReference type="OrthoDB" id="1746725at2759"/>
<evidence type="ECO:0000313" key="2">
    <source>
        <dbReference type="Proteomes" id="UP000271889"/>
    </source>
</evidence>
<accession>A0A3P6SZA6</accession>
<sequence>MRTVGEMRSTLRSSLPDMSKPAKIYDLAVLQTTNKKLPEDADSTYFFLFVVVHTGAYIYEINAESAKHLLTTTSRASLGPRRVREAVWNEPYRILQIAGVEAYQFEKKIQIVLAIACCYFCLWKVHANCYVTFVGYMSRHCYNRRHYREASVCELAVFC</sequence>
<protein>
    <submittedName>
        <fullName evidence="1">Uncharacterized protein</fullName>
    </submittedName>
</protein>
<dbReference type="AlphaFoldDB" id="A0A3P6SZA6"/>
<organism evidence="1 2">
    <name type="scientific">Cylicostephanus goldi</name>
    <name type="common">Nematode worm</name>
    <dbReference type="NCBI Taxonomy" id="71465"/>
    <lineage>
        <taxon>Eukaryota</taxon>
        <taxon>Metazoa</taxon>
        <taxon>Ecdysozoa</taxon>
        <taxon>Nematoda</taxon>
        <taxon>Chromadorea</taxon>
        <taxon>Rhabditida</taxon>
        <taxon>Rhabditina</taxon>
        <taxon>Rhabditomorpha</taxon>
        <taxon>Strongyloidea</taxon>
        <taxon>Strongylidae</taxon>
        <taxon>Cylicostephanus</taxon>
    </lineage>
</organism>